<organism evidence="2 3">
    <name type="scientific">Paraburkholderia acidiphila</name>
    <dbReference type="NCBI Taxonomy" id="2571747"/>
    <lineage>
        <taxon>Bacteria</taxon>
        <taxon>Pseudomonadati</taxon>
        <taxon>Pseudomonadota</taxon>
        <taxon>Betaproteobacteria</taxon>
        <taxon>Burkholderiales</taxon>
        <taxon>Burkholderiaceae</taxon>
        <taxon>Paraburkholderia</taxon>
    </lineage>
</organism>
<protein>
    <submittedName>
        <fullName evidence="2">Uncharacterized protein</fullName>
    </submittedName>
</protein>
<sequence>MNTENDEYTLRCCEAIRKAAFALASGGVFEGWAAVERTLCLRFSAEQVHQVFASPFFRLDLVRRCHEAQRTVPYRTVGPAAVGQECLRDQPAPRKPTRATDRRPKDDHRRYGGRPPKIDDRRSGVAREIAALMSDRVERTAAQLAQCLGAVPREVQRALRTMLANDEVHIVGRVRRSEGGRCPRLFAGGPRFEYGVAAANAPSFWPKVDPQILRIMDALVRHK</sequence>
<reference evidence="2 3" key="1">
    <citation type="submission" date="2019-12" db="EMBL/GenBank/DDBJ databases">
        <title>Paraburkholderia acidiphila 7Q-K02 sp. nov and Paraburkholderia acidisoli DHF22 sp. nov., two strains isolated from forest soil.</title>
        <authorList>
            <person name="Gao Z."/>
            <person name="Qiu L."/>
        </authorList>
    </citation>
    <scope>NUCLEOTIDE SEQUENCE [LARGE SCALE GENOMIC DNA]</scope>
    <source>
        <strain evidence="2 3">7Q-K02</strain>
    </source>
</reference>
<dbReference type="EMBL" id="CP046910">
    <property type="protein sequence ID" value="QGZ57073.1"/>
    <property type="molecule type" value="Genomic_DNA"/>
</dbReference>
<evidence type="ECO:0000313" key="3">
    <source>
        <dbReference type="Proteomes" id="UP000434209"/>
    </source>
</evidence>
<accession>A0A7Z2G8C3</accession>
<dbReference type="RefSeq" id="WP_158760022.1">
    <property type="nucleotide sequence ID" value="NZ_CP046910.1"/>
</dbReference>
<dbReference type="Proteomes" id="UP000434209">
    <property type="component" value="Chromosome 2"/>
</dbReference>
<dbReference type="OrthoDB" id="9081787at2"/>
<feature type="region of interest" description="Disordered" evidence="1">
    <location>
        <begin position="83"/>
        <end position="122"/>
    </location>
</feature>
<feature type="compositionally biased region" description="Basic and acidic residues" evidence="1">
    <location>
        <begin position="86"/>
        <end position="122"/>
    </location>
</feature>
<name>A0A7Z2G8C3_9BURK</name>
<dbReference type="KEGG" id="pacp:FAZ97_19235"/>
<proteinExistence type="predicted"/>
<evidence type="ECO:0000256" key="1">
    <source>
        <dbReference type="SAM" id="MobiDB-lite"/>
    </source>
</evidence>
<keyword evidence="3" id="KW-1185">Reference proteome</keyword>
<evidence type="ECO:0000313" key="2">
    <source>
        <dbReference type="EMBL" id="QGZ57073.1"/>
    </source>
</evidence>
<dbReference type="AlphaFoldDB" id="A0A7Z2G8C3"/>
<gene>
    <name evidence="2" type="ORF">FAZ97_19235</name>
</gene>